<dbReference type="Gene3D" id="3.90.1340.10">
    <property type="entry name" value="Phage tail collar domain"/>
    <property type="match status" value="1"/>
</dbReference>
<dbReference type="PATRIC" id="fig|1393736.3.peg.3172"/>
<accession>A0A022PFM9</accession>
<dbReference type="Pfam" id="PF07484">
    <property type="entry name" value="Collar"/>
    <property type="match status" value="1"/>
</dbReference>
<evidence type="ECO:0000259" key="2">
    <source>
        <dbReference type="Pfam" id="PF07484"/>
    </source>
</evidence>
<dbReference type="InterPro" id="IPR003458">
    <property type="entry name" value="Phage_T4_Gp38_tail_assem"/>
</dbReference>
<gene>
    <name evidence="3" type="ORF">BA1DRAFT_03099</name>
</gene>
<comment type="caution">
    <text evidence="3">The sequence shown here is derived from an EMBL/GenBank/DDBJ whole genome shotgun (WGS) entry which is preliminary data.</text>
</comment>
<evidence type="ECO:0000313" key="3">
    <source>
        <dbReference type="EMBL" id="EYU14354.1"/>
    </source>
</evidence>
<dbReference type="Pfam" id="PF02413">
    <property type="entry name" value="Caudo_TAP"/>
    <property type="match status" value="1"/>
</dbReference>
<evidence type="ECO:0000313" key="4">
    <source>
        <dbReference type="Proteomes" id="UP000023464"/>
    </source>
</evidence>
<keyword evidence="1" id="KW-0175">Coiled coil</keyword>
<dbReference type="InterPro" id="IPR051220">
    <property type="entry name" value="TFA_Chaperone"/>
</dbReference>
<name>A0A022PFM9_9GAMM</name>
<dbReference type="EMBL" id="JFGV01000049">
    <property type="protein sequence ID" value="EYU14354.1"/>
    <property type="molecule type" value="Genomic_DNA"/>
</dbReference>
<dbReference type="Pfam" id="PF03406">
    <property type="entry name" value="Phage_fiber_2"/>
    <property type="match status" value="1"/>
</dbReference>
<dbReference type="InterPro" id="IPR037053">
    <property type="entry name" value="Phage_tail_collar_dom_sf"/>
</dbReference>
<organism evidence="3 4">
    <name type="scientific">Photorhabdus aegyptia</name>
    <dbReference type="NCBI Taxonomy" id="2805098"/>
    <lineage>
        <taxon>Bacteria</taxon>
        <taxon>Pseudomonadati</taxon>
        <taxon>Pseudomonadota</taxon>
        <taxon>Gammaproteobacteria</taxon>
        <taxon>Enterobacterales</taxon>
        <taxon>Morganellaceae</taxon>
        <taxon>Photorhabdus</taxon>
    </lineage>
</organism>
<dbReference type="GO" id="GO:0046718">
    <property type="term" value="P:symbiont entry into host cell"/>
    <property type="evidence" value="ECO:0007669"/>
    <property type="project" value="InterPro"/>
</dbReference>
<dbReference type="PANTHER" id="PTHR34413">
    <property type="entry name" value="PROPHAGE TAIL FIBER ASSEMBLY PROTEIN HOMOLOG TFAE-RELATED-RELATED"/>
    <property type="match status" value="1"/>
</dbReference>
<proteinExistence type="predicted"/>
<sequence>MSQKNDFKAFSISNNANVISQEKYEQSQGLQTGFSPDNVPTHLLNKVLRQSSTISSVVADFIVTQSGNDVLDDGDIVKLTAQLNKALEQKFTTEIPGASLIQKGVVQLTDQVGNSDTLAVTQKLVQEIVNSLYENINSRVSNSRKVNGKVLDEDINLNAADVGAYSREEIDKQNKEANNIPVGVPIPWPLPYPPIGYLNCNGSAFNKLQYPKLAEAYPDGRLPDLRGEFIRGWDDSRGVDSGRGIVSWQEGSYLVQEINNPPNCVVNFSLNNRAELNWDVPAGNVKVNGRGIGGAGNWITDTNFFGVTRPRNIAFNYVVRAACGIMAEQKNSLEPEVAVLGKDGLAEKPGWLTIYHVAPYSREFIFARPEYLMEGIGLPASSYIDAPELPDSDDKVVCRSEDGKYWEIVPDYRGKTAYNTQTCLPIGITEIGELSDSLTFRKPATHFDKWTGKEWVVDEVAVKANQIEQAEQQRDTLRRHANEVVTLLQHTVDVEMATEAEKIALMAWKKYFVLLSRVDILQAPDIKWPEQPSH</sequence>
<keyword evidence="4" id="KW-1185">Reference proteome</keyword>
<feature type="coiled-coil region" evidence="1">
    <location>
        <begin position="460"/>
        <end position="487"/>
    </location>
</feature>
<dbReference type="Proteomes" id="UP000023464">
    <property type="component" value="Unassembled WGS sequence"/>
</dbReference>
<dbReference type="SUPFAM" id="SSF88874">
    <property type="entry name" value="Receptor-binding domain of short tail fibre protein gp12"/>
    <property type="match status" value="1"/>
</dbReference>
<dbReference type="InterPro" id="IPR005068">
    <property type="entry name" value="Phage_lambda_Stf-r2"/>
</dbReference>
<dbReference type="PANTHER" id="PTHR34413:SF2">
    <property type="entry name" value="PROPHAGE TAIL FIBER ASSEMBLY PROTEIN HOMOLOG TFAE-RELATED"/>
    <property type="match status" value="1"/>
</dbReference>
<dbReference type="GO" id="GO:0019062">
    <property type="term" value="P:virion attachment to host cell"/>
    <property type="evidence" value="ECO:0007669"/>
    <property type="project" value="InterPro"/>
</dbReference>
<reference evidence="3 4" key="1">
    <citation type="submission" date="2014-03" db="EMBL/GenBank/DDBJ databases">
        <title>Draft Genome of Photorhabdus luminescens BA1, an Egyptian Isolate.</title>
        <authorList>
            <person name="Ghazal S."/>
            <person name="Hurst S.G.IV."/>
            <person name="Morris K."/>
            <person name="Thomas K."/>
            <person name="Tisa L.S."/>
        </authorList>
    </citation>
    <scope>NUCLEOTIDE SEQUENCE [LARGE SCALE GENOMIC DNA]</scope>
    <source>
        <strain evidence="3 4">BA1</strain>
    </source>
</reference>
<evidence type="ECO:0000256" key="1">
    <source>
        <dbReference type="SAM" id="Coils"/>
    </source>
</evidence>
<dbReference type="InterPro" id="IPR011083">
    <property type="entry name" value="Phage_tail_collar_dom"/>
</dbReference>
<dbReference type="AlphaFoldDB" id="A0A022PFM9"/>
<feature type="domain" description="Phage tail collar" evidence="2">
    <location>
        <begin position="183"/>
        <end position="230"/>
    </location>
</feature>
<protein>
    <submittedName>
        <fullName evidence="3">Phage-related tail fiber protein</fullName>
    </submittedName>
</protein>